<accession>V6LJM5</accession>
<evidence type="ECO:0000313" key="2">
    <source>
        <dbReference type="EMBL" id="KAH0576255.1"/>
    </source>
</evidence>
<gene>
    <name evidence="1" type="ORF">SS50377_15304</name>
    <name evidence="2" type="ORF">SS50377_21817</name>
</gene>
<dbReference type="InterPro" id="IPR036390">
    <property type="entry name" value="WH_DNA-bd_sf"/>
</dbReference>
<reference evidence="1 2" key="1">
    <citation type="journal article" date="2014" name="PLoS Genet.">
        <title>The Genome of Spironucleus salmonicida Highlights a Fish Pathogen Adapted to Fluctuating Environments.</title>
        <authorList>
            <person name="Xu F."/>
            <person name="Jerlstrom-Hultqvist J."/>
            <person name="Einarsson E."/>
            <person name="Astvaldsson A."/>
            <person name="Svard S.G."/>
            <person name="Andersson J.O."/>
        </authorList>
    </citation>
    <scope>NUCLEOTIDE SEQUENCE</scope>
    <source>
        <strain evidence="2">ATCC 50377</strain>
    </source>
</reference>
<evidence type="ECO:0008006" key="4">
    <source>
        <dbReference type="Google" id="ProtNLM"/>
    </source>
</evidence>
<protein>
    <recommendedName>
        <fullName evidence="4">E2F/DP family winged-helix DNA-binding domain-containing protein</fullName>
    </recommendedName>
</protein>
<evidence type="ECO:0000313" key="1">
    <source>
        <dbReference type="EMBL" id="EST44795.1"/>
    </source>
</evidence>
<organism evidence="1">
    <name type="scientific">Spironucleus salmonicida</name>
    <dbReference type="NCBI Taxonomy" id="348837"/>
    <lineage>
        <taxon>Eukaryota</taxon>
        <taxon>Metamonada</taxon>
        <taxon>Diplomonadida</taxon>
        <taxon>Hexamitidae</taxon>
        <taxon>Hexamitinae</taxon>
        <taxon>Spironucleus</taxon>
    </lineage>
</organism>
<dbReference type="EMBL" id="KI546108">
    <property type="protein sequence ID" value="EST44795.1"/>
    <property type="molecule type" value="Genomic_DNA"/>
</dbReference>
<reference evidence="2" key="2">
    <citation type="submission" date="2020-12" db="EMBL/GenBank/DDBJ databases">
        <title>New Spironucleus salmonicida genome in near-complete chromosomes.</title>
        <authorList>
            <person name="Xu F."/>
            <person name="Kurt Z."/>
            <person name="Jimenez-Gonzalez A."/>
            <person name="Astvaldsson A."/>
            <person name="Andersson J.O."/>
            <person name="Svard S.G."/>
        </authorList>
    </citation>
    <scope>NUCLEOTIDE SEQUENCE</scope>
    <source>
        <strain evidence="2">ATCC 50377</strain>
    </source>
</reference>
<dbReference type="Proteomes" id="UP000018208">
    <property type="component" value="Unassembled WGS sequence"/>
</dbReference>
<dbReference type="EMBL" id="AUWU02000002">
    <property type="protein sequence ID" value="KAH0576255.1"/>
    <property type="molecule type" value="Genomic_DNA"/>
</dbReference>
<dbReference type="SUPFAM" id="SSF46785">
    <property type="entry name" value="Winged helix' DNA-binding domain"/>
    <property type="match status" value="1"/>
</dbReference>
<dbReference type="InterPro" id="IPR036388">
    <property type="entry name" value="WH-like_DNA-bd_sf"/>
</dbReference>
<sequence length="218" mass="24872">MTEENKEGFLASITHYIRDVMYEKGVAKQTDLEMEILRRLGLLQDTGKHATVKRRIYDSLSTFLALDLLVKSEKVLFWKGFPGSEGAPISRSVSLSANLDDESSDCKYSEQFLENATQEEIQAENELLTVQISELEQKIAHIDYFLQRKPAEMELKKVKTPFTVCACRESRASLVLPEEYEGGAIMRAGLIFPKDKIQIVSWENIVECLVERQCDDNQ</sequence>
<dbReference type="Gene3D" id="1.10.10.10">
    <property type="entry name" value="Winged helix-like DNA-binding domain superfamily/Winged helix DNA-binding domain"/>
    <property type="match status" value="1"/>
</dbReference>
<keyword evidence="3" id="KW-1185">Reference proteome</keyword>
<name>V6LJM5_9EUKA</name>
<dbReference type="OrthoDB" id="552115at2759"/>
<dbReference type="AlphaFoldDB" id="V6LJM5"/>
<dbReference type="VEuPathDB" id="GiardiaDB:SS50377_21817"/>
<proteinExistence type="predicted"/>
<evidence type="ECO:0000313" key="3">
    <source>
        <dbReference type="Proteomes" id="UP000018208"/>
    </source>
</evidence>